<dbReference type="GO" id="GO:0003723">
    <property type="term" value="F:RNA binding"/>
    <property type="evidence" value="ECO:0007669"/>
    <property type="project" value="InterPro"/>
</dbReference>
<dbReference type="CDD" id="cd18105">
    <property type="entry name" value="SpoU-like_MRM1"/>
    <property type="match status" value="1"/>
</dbReference>
<dbReference type="EMBL" id="CAICTM010002111">
    <property type="protein sequence ID" value="CAB9527950.1"/>
    <property type="molecule type" value="Genomic_DNA"/>
</dbReference>
<organism evidence="14 15">
    <name type="scientific">Seminavis robusta</name>
    <dbReference type="NCBI Taxonomy" id="568900"/>
    <lineage>
        <taxon>Eukaryota</taxon>
        <taxon>Sar</taxon>
        <taxon>Stramenopiles</taxon>
        <taxon>Ochrophyta</taxon>
        <taxon>Bacillariophyta</taxon>
        <taxon>Bacillariophyceae</taxon>
        <taxon>Bacillariophycidae</taxon>
        <taxon>Naviculales</taxon>
        <taxon>Naviculaceae</taxon>
        <taxon>Seminavis</taxon>
    </lineage>
</organism>
<proteinExistence type="inferred from homology"/>
<dbReference type="InterPro" id="IPR029026">
    <property type="entry name" value="tRNA_m1G_MTases_N"/>
</dbReference>
<dbReference type="GO" id="GO:0016435">
    <property type="term" value="F:rRNA (guanine) methyltransferase activity"/>
    <property type="evidence" value="ECO:0007669"/>
    <property type="project" value="TreeGrafter"/>
</dbReference>
<comment type="similarity">
    <text evidence="2">Belongs to the class IV-like SAM-binding methyltransferase superfamily. RNA methyltransferase TrmH family.</text>
</comment>
<dbReference type="SUPFAM" id="SSF75217">
    <property type="entry name" value="alpha/beta knot"/>
    <property type="match status" value="1"/>
</dbReference>
<feature type="region of interest" description="Disordered" evidence="10">
    <location>
        <begin position="485"/>
        <end position="505"/>
    </location>
</feature>
<evidence type="ECO:0000256" key="9">
    <source>
        <dbReference type="ARBA" id="ARBA00034881"/>
    </source>
</evidence>
<accession>A0A9N8HX30</accession>
<feature type="signal peptide" evidence="11">
    <location>
        <begin position="1"/>
        <end position="24"/>
    </location>
</feature>
<dbReference type="PANTHER" id="PTHR46103">
    <property type="entry name" value="RRNA METHYLTRANSFERASE 1, MITOCHONDRIAL"/>
    <property type="match status" value="1"/>
</dbReference>
<dbReference type="InterPro" id="IPR029028">
    <property type="entry name" value="Alpha/beta_knot_MTases"/>
</dbReference>
<keyword evidence="6" id="KW-0949">S-adenosyl-L-methionine</keyword>
<feature type="domain" description="RNA 2-O ribose methyltransferase substrate binding" evidence="13">
    <location>
        <begin position="275"/>
        <end position="317"/>
    </location>
</feature>
<gene>
    <name evidence="14" type="ORF">SEMRO_2113_G315030.1</name>
</gene>
<comment type="subcellular location">
    <subcellularLocation>
        <location evidence="1">Mitochondrion</location>
    </subcellularLocation>
</comment>
<evidence type="ECO:0000256" key="1">
    <source>
        <dbReference type="ARBA" id="ARBA00004173"/>
    </source>
</evidence>
<evidence type="ECO:0000256" key="3">
    <source>
        <dbReference type="ARBA" id="ARBA00022552"/>
    </source>
</evidence>
<dbReference type="InterPro" id="IPR013123">
    <property type="entry name" value="SpoU_subst-bd"/>
</dbReference>
<dbReference type="InterPro" id="IPR047261">
    <property type="entry name" value="MRM1_MeTrfase_dom"/>
</dbReference>
<feature type="region of interest" description="Disordered" evidence="10">
    <location>
        <begin position="35"/>
        <end position="169"/>
    </location>
</feature>
<name>A0A9N8HX30_9STRA</name>
<dbReference type="OrthoDB" id="270651at2759"/>
<feature type="compositionally biased region" description="Low complexity" evidence="10">
    <location>
        <begin position="133"/>
        <end position="157"/>
    </location>
</feature>
<evidence type="ECO:0000313" key="15">
    <source>
        <dbReference type="Proteomes" id="UP001153069"/>
    </source>
</evidence>
<dbReference type="Gene3D" id="3.40.1280.10">
    <property type="match status" value="1"/>
</dbReference>
<keyword evidence="4 14" id="KW-0489">Methyltransferase</keyword>
<dbReference type="Proteomes" id="UP001153069">
    <property type="component" value="Unassembled WGS sequence"/>
</dbReference>
<keyword evidence="5" id="KW-0808">Transferase</keyword>
<dbReference type="GO" id="GO:0005739">
    <property type="term" value="C:mitochondrion"/>
    <property type="evidence" value="ECO:0007669"/>
    <property type="project" value="UniProtKB-SubCell"/>
</dbReference>
<evidence type="ECO:0000256" key="7">
    <source>
        <dbReference type="ARBA" id="ARBA00022946"/>
    </source>
</evidence>
<dbReference type="Pfam" id="PF08032">
    <property type="entry name" value="SpoU_sub_bind"/>
    <property type="match status" value="1"/>
</dbReference>
<dbReference type="PANTHER" id="PTHR46103:SF1">
    <property type="entry name" value="RRNA METHYLTRANSFERASE 1, MITOCHONDRIAL"/>
    <property type="match status" value="1"/>
</dbReference>
<evidence type="ECO:0000256" key="10">
    <source>
        <dbReference type="SAM" id="MobiDB-lite"/>
    </source>
</evidence>
<evidence type="ECO:0000259" key="13">
    <source>
        <dbReference type="Pfam" id="PF08032"/>
    </source>
</evidence>
<dbReference type="SUPFAM" id="SSF55315">
    <property type="entry name" value="L30e-like"/>
    <property type="match status" value="1"/>
</dbReference>
<evidence type="ECO:0000256" key="6">
    <source>
        <dbReference type="ARBA" id="ARBA00022691"/>
    </source>
</evidence>
<evidence type="ECO:0000313" key="14">
    <source>
        <dbReference type="EMBL" id="CAB9527950.1"/>
    </source>
</evidence>
<evidence type="ECO:0000259" key="12">
    <source>
        <dbReference type="Pfam" id="PF00588"/>
    </source>
</evidence>
<dbReference type="Gene3D" id="3.30.1330.30">
    <property type="match status" value="1"/>
</dbReference>
<dbReference type="InterPro" id="IPR001537">
    <property type="entry name" value="SpoU_MeTrfase"/>
</dbReference>
<evidence type="ECO:0000256" key="11">
    <source>
        <dbReference type="SAM" id="SignalP"/>
    </source>
</evidence>
<reference evidence="14" key="1">
    <citation type="submission" date="2020-06" db="EMBL/GenBank/DDBJ databases">
        <authorList>
            <consortium name="Plant Systems Biology data submission"/>
        </authorList>
    </citation>
    <scope>NUCLEOTIDE SEQUENCE</scope>
    <source>
        <strain evidence="14">D6</strain>
    </source>
</reference>
<dbReference type="AlphaFoldDB" id="A0A9N8HX30"/>
<dbReference type="InterPro" id="IPR029064">
    <property type="entry name" value="Ribosomal_eL30-like_sf"/>
</dbReference>
<keyword evidence="3" id="KW-0698">rRNA processing</keyword>
<sequence length="529" mass="58579">MQKLTFLKLLATMNGVLLRRGALAWMSPIVRTTTRAAPLSRRPFHPTSPKLLTTRRNAWEDDEEEEGWGGERIIRPSKRQQQPSTRSSYSDDRSSSWDRDDSQRDRRPPRKFQNDRQQQRGGGDWRRRKGDFDSSNNNGRGNNNNNNNRWDRNNNNSQKRRAKSEETKIDMKGLEAEGFVHLYGLAPILSALKSNQRDFSPRESLDDLVSARFQERDDNYVIDEDDDFAFENPNPQEKKADTKPEAQFTPWLFLQDRSAGGGSSGRTGDKMAAASEVQQLAEELGIPVAYSDKGSLNALSGNRPHQGFVLRCGPLEFERLSRIPHPSTTSEPLPKLWLVLDEVVDPQNLGALLRSCFFLGGNNSSRMGILVCSKNSAPPSPVVSAASAGALELLNVYSTNSLPRTLAAAKEDGFRIIGAASSKPRGLEEDDSIPLYDLQNLPLNHNSDEDDNRPTLLVLGSEGHGLRTLVAKLCTEFVRIPRGDSLSGMDVDHDEEETGGDGSVDSLNVSVTGGILLWHLLYGAGGAEA</sequence>
<feature type="compositionally biased region" description="Basic and acidic residues" evidence="10">
    <location>
        <begin position="89"/>
        <end position="118"/>
    </location>
</feature>
<dbReference type="InterPro" id="IPR047182">
    <property type="entry name" value="MRM1"/>
</dbReference>
<keyword evidence="7" id="KW-0809">Transit peptide</keyword>
<evidence type="ECO:0000256" key="2">
    <source>
        <dbReference type="ARBA" id="ARBA00007228"/>
    </source>
</evidence>
<feature type="chain" id="PRO_5040438679" description="rRNA methyltransferase 1, mitochondrial" evidence="11">
    <location>
        <begin position="25"/>
        <end position="529"/>
    </location>
</feature>
<feature type="domain" description="tRNA/rRNA methyltransferase SpoU type" evidence="12">
    <location>
        <begin position="336"/>
        <end position="482"/>
    </location>
</feature>
<keyword evidence="11" id="KW-0732">Signal</keyword>
<protein>
    <recommendedName>
        <fullName evidence="9">rRNA methyltransferase 1, mitochondrial</fullName>
    </recommendedName>
</protein>
<comment type="caution">
    <text evidence="14">The sequence shown here is derived from an EMBL/GenBank/DDBJ whole genome shotgun (WGS) entry which is preliminary data.</text>
</comment>
<keyword evidence="8" id="KW-0496">Mitochondrion</keyword>
<evidence type="ECO:0000256" key="4">
    <source>
        <dbReference type="ARBA" id="ARBA00022603"/>
    </source>
</evidence>
<dbReference type="Pfam" id="PF00588">
    <property type="entry name" value="SpoU_methylase"/>
    <property type="match status" value="1"/>
</dbReference>
<evidence type="ECO:0000256" key="5">
    <source>
        <dbReference type="ARBA" id="ARBA00022679"/>
    </source>
</evidence>
<keyword evidence="15" id="KW-1185">Reference proteome</keyword>
<evidence type="ECO:0000256" key="8">
    <source>
        <dbReference type="ARBA" id="ARBA00023128"/>
    </source>
</evidence>